<evidence type="ECO:0000256" key="3">
    <source>
        <dbReference type="ARBA" id="ARBA00023004"/>
    </source>
</evidence>
<name>A0A4U3KS42_9BACT</name>
<evidence type="ECO:0000313" key="7">
    <source>
        <dbReference type="Proteomes" id="UP000305848"/>
    </source>
</evidence>
<dbReference type="InterPro" id="IPR011989">
    <property type="entry name" value="ARM-like"/>
</dbReference>
<keyword evidence="7" id="KW-1185">Reference proteome</keyword>
<dbReference type="EMBL" id="SZQL01000024">
    <property type="protein sequence ID" value="TKK65112.1"/>
    <property type="molecule type" value="Genomic_DNA"/>
</dbReference>
<evidence type="ECO:0000313" key="6">
    <source>
        <dbReference type="EMBL" id="TKK65112.1"/>
    </source>
</evidence>
<dbReference type="Pfam" id="PF00034">
    <property type="entry name" value="Cytochrom_C"/>
    <property type="match status" value="1"/>
</dbReference>
<comment type="caution">
    <text evidence="6">The sequence shown here is derived from an EMBL/GenBank/DDBJ whole genome shotgun (WGS) entry which is preliminary data.</text>
</comment>
<organism evidence="6 7">
    <name type="scientific">Ilyomonas limi</name>
    <dbReference type="NCBI Taxonomy" id="2575867"/>
    <lineage>
        <taxon>Bacteria</taxon>
        <taxon>Pseudomonadati</taxon>
        <taxon>Bacteroidota</taxon>
        <taxon>Chitinophagia</taxon>
        <taxon>Chitinophagales</taxon>
        <taxon>Chitinophagaceae</taxon>
        <taxon>Ilyomonas</taxon>
    </lineage>
</organism>
<dbReference type="AlphaFoldDB" id="A0A4U3KS42"/>
<evidence type="ECO:0000259" key="5">
    <source>
        <dbReference type="PROSITE" id="PS51007"/>
    </source>
</evidence>
<dbReference type="PROSITE" id="PS51257">
    <property type="entry name" value="PROKAR_LIPOPROTEIN"/>
    <property type="match status" value="1"/>
</dbReference>
<proteinExistence type="predicted"/>
<feature type="domain" description="Cytochrome c" evidence="5">
    <location>
        <begin position="618"/>
        <end position="710"/>
    </location>
</feature>
<dbReference type="Gene3D" id="1.25.10.10">
    <property type="entry name" value="Leucine-rich Repeat Variant"/>
    <property type="match status" value="1"/>
</dbReference>
<keyword evidence="2 4" id="KW-0479">Metal-binding</keyword>
<dbReference type="InterPro" id="IPR055557">
    <property type="entry name" value="DUF7133"/>
</dbReference>
<evidence type="ECO:0000256" key="4">
    <source>
        <dbReference type="PROSITE-ProRule" id="PRU00433"/>
    </source>
</evidence>
<accession>A0A4U3KS42</accession>
<protein>
    <submittedName>
        <fullName evidence="6">C-type cytochrome</fullName>
    </submittedName>
</protein>
<dbReference type="RefSeq" id="WP_137263749.1">
    <property type="nucleotide sequence ID" value="NZ_SZQL01000024.1"/>
</dbReference>
<dbReference type="SUPFAM" id="SSF63829">
    <property type="entry name" value="Calcium-dependent phosphotriesterase"/>
    <property type="match status" value="1"/>
</dbReference>
<dbReference type="GO" id="GO:0046872">
    <property type="term" value="F:metal ion binding"/>
    <property type="evidence" value="ECO:0007669"/>
    <property type="project" value="UniProtKB-KW"/>
</dbReference>
<dbReference type="GO" id="GO:0009055">
    <property type="term" value="F:electron transfer activity"/>
    <property type="evidence" value="ECO:0007669"/>
    <property type="project" value="InterPro"/>
</dbReference>
<dbReference type="Gene3D" id="1.10.760.10">
    <property type="entry name" value="Cytochrome c-like domain"/>
    <property type="match status" value="1"/>
</dbReference>
<reference evidence="6 7" key="1">
    <citation type="submission" date="2019-05" db="EMBL/GenBank/DDBJ databases">
        <title>Panacibacter sp. strain 17mud1-8 Genome sequencing and assembly.</title>
        <authorList>
            <person name="Chhetri G."/>
        </authorList>
    </citation>
    <scope>NUCLEOTIDE SEQUENCE [LARGE SCALE GENOMIC DNA]</scope>
    <source>
        <strain evidence="6 7">17mud1-8</strain>
    </source>
</reference>
<keyword evidence="1 4" id="KW-0349">Heme</keyword>
<dbReference type="PROSITE" id="PS51007">
    <property type="entry name" value="CYTC"/>
    <property type="match status" value="1"/>
</dbReference>
<gene>
    <name evidence="6" type="ORF">FC093_20820</name>
</gene>
<dbReference type="InterPro" id="IPR009056">
    <property type="entry name" value="Cyt_c-like_dom"/>
</dbReference>
<sequence length="747" mass="83341">MKIQYTILFFLIVIISLAACKSGSNKHPKIAFDNYKIANGFEIQLAASEPLIEAPVAMDFDDGGRMWVVEMRGFMPNLAGTGDDAPNGRISILEDDDHDGVADRSVTFLDSLVLPRAISHVYGGLLYTIPPFLWFVEINNNKPGKRTLVDSTYAEGGSPEAQPNGLMMNIDNWIYSANAHYRYQLRDGKWIKEPTSFRGQFGITKDNFGRLYYNYNEIQIAGDYVLPNTLINNPYFKPKVGINELLTQDQRVYPLHPTTVNRGYAKDILDKDSLLVNVTAACGPLIYRGDRFPDDYNQNAFVCEPQANLVKRDILTFAEDKTIAVQAWNDREFLASTDEGFRPVNLFNGPDGEMYVVDMHRGIMEYRAFTTPYYNSGIAQKKLDTLLHAGRILRIKSKRKEVGKIPDLTSASGTELVSLLKSSNGWIRDRAQQLIIYKQDKSVVPELEQLANDSNNFTAAIHALHTLEGLHALSFEFLKKVAALGEPMLTAHALLLLQQYSAGNNVKAMEALATDLLSKNNPVINLYLALSLGAWNEVSNGAFLPILEKISKMYPDKGLYPEAIVSSLKGWENNFQKIISKAAPQKSTILDTLLAETIKNKRDGKMNSIFVQVKTPPDARTNGLAIFRSTCATCHGLDGDGIEHVAPPLKGSEYVEGSPQRLAMIILNGLEGPIHMNGKLYNFNGTMPNFANNYTDKDIADVIEYLHNAYVTKPVKSIHVDKIKALRNTKSGTLREQDLLEMDNLNN</sequence>
<dbReference type="PANTHER" id="PTHR33546">
    <property type="entry name" value="LARGE, MULTIFUNCTIONAL SECRETED PROTEIN-RELATED"/>
    <property type="match status" value="1"/>
</dbReference>
<dbReference type="Pfam" id="PF23500">
    <property type="entry name" value="DUF7133"/>
    <property type="match status" value="1"/>
</dbReference>
<keyword evidence="3 4" id="KW-0408">Iron</keyword>
<dbReference type="SUPFAM" id="SSF46626">
    <property type="entry name" value="Cytochrome c"/>
    <property type="match status" value="1"/>
</dbReference>
<dbReference type="PANTHER" id="PTHR33546:SF1">
    <property type="entry name" value="LARGE, MULTIFUNCTIONAL SECRETED PROTEIN"/>
    <property type="match status" value="1"/>
</dbReference>
<dbReference type="Gene3D" id="2.120.10.30">
    <property type="entry name" value="TolB, C-terminal domain"/>
    <property type="match status" value="1"/>
</dbReference>
<evidence type="ECO:0000256" key="1">
    <source>
        <dbReference type="ARBA" id="ARBA00022617"/>
    </source>
</evidence>
<dbReference type="OrthoDB" id="9808161at2"/>
<dbReference type="GO" id="GO:0020037">
    <property type="term" value="F:heme binding"/>
    <property type="evidence" value="ECO:0007669"/>
    <property type="project" value="InterPro"/>
</dbReference>
<evidence type="ECO:0000256" key="2">
    <source>
        <dbReference type="ARBA" id="ARBA00022723"/>
    </source>
</evidence>
<dbReference type="InterPro" id="IPR036909">
    <property type="entry name" value="Cyt_c-like_dom_sf"/>
</dbReference>
<dbReference type="InterPro" id="IPR011042">
    <property type="entry name" value="6-blade_b-propeller_TolB-like"/>
</dbReference>
<dbReference type="Proteomes" id="UP000305848">
    <property type="component" value="Unassembled WGS sequence"/>
</dbReference>